<evidence type="ECO:0000313" key="2">
    <source>
        <dbReference type="EMBL" id="SUZ60571.1"/>
    </source>
</evidence>
<evidence type="ECO:0000259" key="1">
    <source>
        <dbReference type="Pfam" id="PF01425"/>
    </source>
</evidence>
<dbReference type="EMBL" id="UINC01000752">
    <property type="protein sequence ID" value="SUZ60571.1"/>
    <property type="molecule type" value="Genomic_DNA"/>
</dbReference>
<dbReference type="InterPro" id="IPR000120">
    <property type="entry name" value="Amidase"/>
</dbReference>
<reference evidence="2" key="1">
    <citation type="submission" date="2018-05" db="EMBL/GenBank/DDBJ databases">
        <authorList>
            <person name="Lanie J.A."/>
            <person name="Ng W.-L."/>
            <person name="Kazmierczak K.M."/>
            <person name="Andrzejewski T.M."/>
            <person name="Davidsen T.M."/>
            <person name="Wayne K.J."/>
            <person name="Tettelin H."/>
            <person name="Glass J.I."/>
            <person name="Rusch D."/>
            <person name="Podicherti R."/>
            <person name="Tsui H.-C.T."/>
            <person name="Winkler M.E."/>
        </authorList>
    </citation>
    <scope>NUCLEOTIDE SEQUENCE</scope>
</reference>
<sequence>MVRNSGKGKQRLLDRRSFLGVAPAAMTAGLAVPATAHSAVQPTVATDAITAAEELAGLDFTADEHMMMLNGLDRNRERYDDLRALEIPLDTEPAVTFRAPFAGHSLTGAATPHATVPLSKQTLPPVGTPVEELAFLPVTTLAELIRQQRISSIELTMMYLGRLKRYGDSLKCVVTLTEELALDQAARADTELRNGQNRGPLHGIPWGAKDLLATKGIRTTWGAKPYETQVIDHDATVVERLNEAGAVLVAKLSMGALAQGGVWFGGSTRNPWNLERSSSGSSAGPGAATAAGLVGFSIGTETRGSIISPSAACGVTGLRPTYGRVSRYGAMALSWTMDKIGPMCRSVEDCALVFNEIYGSDGRDNSVIDAPFDWSPDGQLADLRIGYIQREFEEPPANASEERRQRWEVQQPALVAALESLRGAGAILDPIEMPDFPTNAISFILTAEAAAAFDDLTRSRGIDRLTSQESNAWPNTFRTARFIPAVEYIRAQRARTLLMRRMNDLMSEYDVFISPSRSNSLGITNLTGNPAIAVKAGFADEMPVSLMITGRLFDEATILRAALAFERATPWHTQHPAL</sequence>
<feature type="domain" description="Amidase" evidence="1">
    <location>
        <begin position="154"/>
        <end position="559"/>
    </location>
</feature>
<gene>
    <name evidence="2" type="ORF">METZ01_LOCUS13425</name>
</gene>
<organism evidence="2">
    <name type="scientific">marine metagenome</name>
    <dbReference type="NCBI Taxonomy" id="408172"/>
    <lineage>
        <taxon>unclassified sequences</taxon>
        <taxon>metagenomes</taxon>
        <taxon>ecological metagenomes</taxon>
    </lineage>
</organism>
<protein>
    <recommendedName>
        <fullName evidence="1">Amidase domain-containing protein</fullName>
    </recommendedName>
</protein>
<dbReference type="GO" id="GO:0050567">
    <property type="term" value="F:glutaminyl-tRNA synthase (glutamine-hydrolyzing) activity"/>
    <property type="evidence" value="ECO:0007669"/>
    <property type="project" value="TreeGrafter"/>
</dbReference>
<dbReference type="Gene3D" id="3.90.1300.10">
    <property type="entry name" value="Amidase signature (AS) domain"/>
    <property type="match status" value="1"/>
</dbReference>
<dbReference type="PANTHER" id="PTHR11895:SF73">
    <property type="entry name" value="AMIDASE FAMILY PROTEIN"/>
    <property type="match status" value="1"/>
</dbReference>
<accession>A0A381P110</accession>
<dbReference type="AlphaFoldDB" id="A0A381P110"/>
<dbReference type="PANTHER" id="PTHR11895">
    <property type="entry name" value="TRANSAMIDASE"/>
    <property type="match status" value="1"/>
</dbReference>
<dbReference type="InterPro" id="IPR023631">
    <property type="entry name" value="Amidase_dom"/>
</dbReference>
<proteinExistence type="predicted"/>
<dbReference type="SUPFAM" id="SSF75304">
    <property type="entry name" value="Amidase signature (AS) enzymes"/>
    <property type="match status" value="1"/>
</dbReference>
<name>A0A381P110_9ZZZZ</name>
<dbReference type="Pfam" id="PF01425">
    <property type="entry name" value="Amidase"/>
    <property type="match status" value="1"/>
</dbReference>
<dbReference type="InterPro" id="IPR036928">
    <property type="entry name" value="AS_sf"/>
</dbReference>